<keyword evidence="2" id="KW-1185">Reference proteome</keyword>
<proteinExistence type="predicted"/>
<accession>A0A5S4GY29</accession>
<name>A0A5S4GY29_9ACTN</name>
<dbReference type="Pfam" id="PF10604">
    <property type="entry name" value="Polyketide_cyc2"/>
    <property type="match status" value="1"/>
</dbReference>
<dbReference type="Gene3D" id="3.30.530.20">
    <property type="match status" value="1"/>
</dbReference>
<evidence type="ECO:0000313" key="2">
    <source>
        <dbReference type="Proteomes" id="UP000305238"/>
    </source>
</evidence>
<dbReference type="Proteomes" id="UP000305238">
    <property type="component" value="Unassembled WGS sequence"/>
</dbReference>
<comment type="caution">
    <text evidence="1">The sequence shown here is derived from an EMBL/GenBank/DDBJ whole genome shotgun (WGS) entry which is preliminary data.</text>
</comment>
<dbReference type="InterPro" id="IPR019587">
    <property type="entry name" value="Polyketide_cyclase/dehydratase"/>
</dbReference>
<evidence type="ECO:0000313" key="1">
    <source>
        <dbReference type="EMBL" id="TMR37572.1"/>
    </source>
</evidence>
<dbReference type="OrthoDB" id="5243226at2"/>
<dbReference type="AlphaFoldDB" id="A0A5S4GY29"/>
<reference evidence="1 2" key="1">
    <citation type="submission" date="2019-05" db="EMBL/GenBank/DDBJ databases">
        <title>Draft genome sequence of Actinomadura geliboluensis A8036.</title>
        <authorList>
            <person name="Saricaoglu S."/>
            <person name="Isik K."/>
        </authorList>
    </citation>
    <scope>NUCLEOTIDE SEQUENCE [LARGE SCALE GENOMIC DNA]</scope>
    <source>
        <strain evidence="1 2">A8036</strain>
    </source>
</reference>
<protein>
    <submittedName>
        <fullName evidence="1">SRPBCC family protein</fullName>
    </submittedName>
</protein>
<gene>
    <name evidence="1" type="ORF">ETD96_18170</name>
</gene>
<dbReference type="EMBL" id="VCKZ01000122">
    <property type="protein sequence ID" value="TMR37572.1"/>
    <property type="molecule type" value="Genomic_DNA"/>
</dbReference>
<organism evidence="1 2">
    <name type="scientific">Actinomadura geliboluensis</name>
    <dbReference type="NCBI Taxonomy" id="882440"/>
    <lineage>
        <taxon>Bacteria</taxon>
        <taxon>Bacillati</taxon>
        <taxon>Actinomycetota</taxon>
        <taxon>Actinomycetes</taxon>
        <taxon>Streptosporangiales</taxon>
        <taxon>Thermomonosporaceae</taxon>
        <taxon>Actinomadura</taxon>
    </lineage>
</organism>
<dbReference type="SUPFAM" id="SSF55961">
    <property type="entry name" value="Bet v1-like"/>
    <property type="match status" value="1"/>
</dbReference>
<dbReference type="InterPro" id="IPR023393">
    <property type="entry name" value="START-like_dom_sf"/>
</dbReference>
<sequence length="150" mass="16261">MTASGGEMSAFVNSIEIERPAGEVFAYVVDPAKFPEWQRDVTDVRVEGDQVGSRFTTVRKIGGAERSMTQEITECVPPRRWAAKGVDGPIRPNATVSVEPLGAERCRVTFGLDFDGRGMAAAVVPMVRRMAAKVAPASHQRLKELLEGDG</sequence>